<dbReference type="PANTHER" id="PTHR33067">
    <property type="entry name" value="RNA-DIRECTED DNA POLYMERASE-RELATED"/>
    <property type="match status" value="1"/>
</dbReference>
<dbReference type="InterPro" id="IPR021109">
    <property type="entry name" value="Peptidase_aspartic_dom_sf"/>
</dbReference>
<dbReference type="Gene3D" id="2.40.70.10">
    <property type="entry name" value="Acid Proteases"/>
    <property type="match status" value="1"/>
</dbReference>
<feature type="region of interest" description="Disordered" evidence="1">
    <location>
        <begin position="300"/>
        <end position="321"/>
    </location>
</feature>
<dbReference type="Proteomes" id="UP000235145">
    <property type="component" value="Unassembled WGS sequence"/>
</dbReference>
<keyword evidence="3" id="KW-1185">Reference proteome</keyword>
<evidence type="ECO:0000313" key="3">
    <source>
        <dbReference type="Proteomes" id="UP000235145"/>
    </source>
</evidence>
<dbReference type="PANTHER" id="PTHR33067:SF35">
    <property type="entry name" value="ASPARTIC PEPTIDASE DDI1-TYPE DOMAIN-CONTAINING PROTEIN"/>
    <property type="match status" value="1"/>
</dbReference>
<feature type="compositionally biased region" description="Basic and acidic residues" evidence="1">
    <location>
        <begin position="309"/>
        <end position="321"/>
    </location>
</feature>
<evidence type="ECO:0000256" key="1">
    <source>
        <dbReference type="SAM" id="MobiDB-lite"/>
    </source>
</evidence>
<dbReference type="CDD" id="cd00303">
    <property type="entry name" value="retropepsin_like"/>
    <property type="match status" value="1"/>
</dbReference>
<comment type="caution">
    <text evidence="2">The sequence shown here is derived from an EMBL/GenBank/DDBJ whole genome shotgun (WGS) entry which is preliminary data.</text>
</comment>
<organism evidence="2 3">
    <name type="scientific">Lactuca sativa</name>
    <name type="common">Garden lettuce</name>
    <dbReference type="NCBI Taxonomy" id="4236"/>
    <lineage>
        <taxon>Eukaryota</taxon>
        <taxon>Viridiplantae</taxon>
        <taxon>Streptophyta</taxon>
        <taxon>Embryophyta</taxon>
        <taxon>Tracheophyta</taxon>
        <taxon>Spermatophyta</taxon>
        <taxon>Magnoliopsida</taxon>
        <taxon>eudicotyledons</taxon>
        <taxon>Gunneridae</taxon>
        <taxon>Pentapetalae</taxon>
        <taxon>asterids</taxon>
        <taxon>campanulids</taxon>
        <taxon>Asterales</taxon>
        <taxon>Asteraceae</taxon>
        <taxon>Cichorioideae</taxon>
        <taxon>Cichorieae</taxon>
        <taxon>Lactucinae</taxon>
        <taxon>Lactuca</taxon>
    </lineage>
</organism>
<proteinExistence type="predicted"/>
<accession>A0A9R1V4N9</accession>
<protein>
    <submittedName>
        <fullName evidence="2">Uncharacterized protein</fullName>
    </submittedName>
</protein>
<reference evidence="2 3" key="1">
    <citation type="journal article" date="2017" name="Nat. Commun.">
        <title>Genome assembly with in vitro proximity ligation data and whole-genome triplication in lettuce.</title>
        <authorList>
            <person name="Reyes-Chin-Wo S."/>
            <person name="Wang Z."/>
            <person name="Yang X."/>
            <person name="Kozik A."/>
            <person name="Arikit S."/>
            <person name="Song C."/>
            <person name="Xia L."/>
            <person name="Froenicke L."/>
            <person name="Lavelle D.O."/>
            <person name="Truco M.J."/>
            <person name="Xia R."/>
            <person name="Zhu S."/>
            <person name="Xu C."/>
            <person name="Xu H."/>
            <person name="Xu X."/>
            <person name="Cox K."/>
            <person name="Korf I."/>
            <person name="Meyers B.C."/>
            <person name="Michelmore R.W."/>
        </authorList>
    </citation>
    <scope>NUCLEOTIDE SEQUENCE [LARGE SCALE GENOMIC DNA]</scope>
    <source>
        <strain evidence="3">cv. Salinas</strain>
        <tissue evidence="2">Seedlings</tissue>
    </source>
</reference>
<dbReference type="AlphaFoldDB" id="A0A9R1V4N9"/>
<gene>
    <name evidence="2" type="ORF">LSAT_V11C600326430</name>
</gene>
<sequence length="355" mass="40983">MSEDLRALQVNILFIETILQTPKYASLLKGLLTNRKNMIEESELNLPKLKLIDVTIHLADKTVIHPKGLCEDLLIKVDKLVFPADFVVLDIEEDPKVPIILGRPFLNIAGTIVDMRESTLALKVGDDAVTFVVNQENEDGKSIENMTSLIELELALWQENNSRQFTSSLDEEFDAQRDLRELEKLLEGNEENEDLSNFEEWLEDEKGVTNLKNKEHNSSIRLHTNNQEEKGDKLIRRTKPRASVSTTFEVFTFKPPDSQAYEEIEEESVTSSDAEMMTKKAIEIDKGGMDTMRYTIEERKNKCGKRIKRQSEGNDTKRRKEELKKAYKRKIHAYKTKYKAQRIKQEFPMEEAAET</sequence>
<evidence type="ECO:0000313" key="2">
    <source>
        <dbReference type="EMBL" id="KAJ0200122.1"/>
    </source>
</evidence>
<name>A0A9R1V4N9_LACSA</name>
<dbReference type="EMBL" id="NBSK02000006">
    <property type="protein sequence ID" value="KAJ0200122.1"/>
    <property type="molecule type" value="Genomic_DNA"/>
</dbReference>